<evidence type="ECO:0000313" key="3">
    <source>
        <dbReference type="EMBL" id="OLP90111.1"/>
    </source>
</evidence>
<feature type="domain" description="Ubiquitin-like" evidence="2">
    <location>
        <begin position="400"/>
        <end position="435"/>
    </location>
</feature>
<proteinExistence type="predicted"/>
<feature type="repeat" description="ANK" evidence="1">
    <location>
        <begin position="581"/>
        <end position="613"/>
    </location>
</feature>
<dbReference type="InterPro" id="IPR002110">
    <property type="entry name" value="Ankyrin_rpt"/>
</dbReference>
<sequence length="789" mass="86542">MTDQPEGAEAKRRRKLCLLSAGITFDEVAAGLNSRVSPEDADALRTLRRCKSPEDAEAKGWIQALEARHGAGFWKADMFECTDSEFMARLESWGREFALSMVGRVWPAAIYRQHRLQVAYIQEYFKARANATEAELGRLRQLSEKGPDPEDAQDQVLQDLRQFFDCILQDPQVKIVDLAGGPGCCAAGAWRFFTGSMGCCAVEATVADPVEEWSWCHELLGLQFRPCASLSDMLVEDCTFTADVVLLGWAMNFASASFFDRLRMAFNQRSTFLPGSRSQALVIVMDRRLDHLTFKDKREKELRKPGVLQKDYGANVCYSWVLGSPPPPASCRLKKRASAGPLATRVCSGYSRQSRLLSRTCEAFSVMLCIRKASGEEVIARPLDNFVETCLQHADLECPTIRALKRYLQTLCGLPRFRQRLILSDGTLLDDNDALVTAEAQLVLLAFCQTTEVEEAGLKYAAKKGETEMIENLLQRPQDPDLGYPRPLWLACAFGHLEAARLLLEAEADTNAADTGGATPLSLASQSGHSEVVRLLLLARATSSANNNNVTPLLYACQDGHTEVVSLLLEARVDTNQATNVGHTPLFMACQNGYTEVVRLLLAASADAGKASNKQVTPLLIASQSGHLEVARLLLEARVDPGKTDHNDVTPLLLASQDGHVEMAELLLSARADVGKVDIHGETPLLLACLDGHLGIAGLLLEARADVDKARDDGATPLMLACQNGHLEVVQRLLESRVDPGKSGRNGVTPMWFADQTGNSELIRLLQEASSESRVRSAKRARLGINEPR</sequence>
<evidence type="ECO:0000259" key="2">
    <source>
        <dbReference type="PROSITE" id="PS50053"/>
    </source>
</evidence>
<gene>
    <name evidence="3" type="primary">ANK1</name>
    <name evidence="3" type="ORF">AK812_SmicGene28337</name>
</gene>
<dbReference type="PROSITE" id="PS50053">
    <property type="entry name" value="UBIQUITIN_2"/>
    <property type="match status" value="1"/>
</dbReference>
<keyword evidence="4" id="KW-1185">Reference proteome</keyword>
<comment type="caution">
    <text evidence="3">The sequence shown here is derived from an EMBL/GenBank/DDBJ whole genome shotgun (WGS) entry which is preliminary data.</text>
</comment>
<feature type="repeat" description="ANK" evidence="1">
    <location>
        <begin position="614"/>
        <end position="646"/>
    </location>
</feature>
<feature type="repeat" description="ANK" evidence="1">
    <location>
        <begin position="516"/>
        <end position="548"/>
    </location>
</feature>
<reference evidence="3 4" key="1">
    <citation type="submission" date="2016-02" db="EMBL/GenBank/DDBJ databases">
        <title>Genome analysis of coral dinoflagellate symbionts highlights evolutionary adaptations to a symbiotic lifestyle.</title>
        <authorList>
            <person name="Aranda M."/>
            <person name="Li Y."/>
            <person name="Liew Y.J."/>
            <person name="Baumgarten S."/>
            <person name="Simakov O."/>
            <person name="Wilson M."/>
            <person name="Piel J."/>
            <person name="Ashoor H."/>
            <person name="Bougouffa S."/>
            <person name="Bajic V.B."/>
            <person name="Ryu T."/>
            <person name="Ravasi T."/>
            <person name="Bayer T."/>
            <person name="Micklem G."/>
            <person name="Kim H."/>
            <person name="Bhak J."/>
            <person name="Lajeunesse T.C."/>
            <person name="Voolstra C.R."/>
        </authorList>
    </citation>
    <scope>NUCLEOTIDE SEQUENCE [LARGE SCALE GENOMIC DNA]</scope>
    <source>
        <strain evidence="3 4">CCMP2467</strain>
    </source>
</reference>
<feature type="repeat" description="ANK" evidence="1">
    <location>
        <begin position="647"/>
        <end position="679"/>
    </location>
</feature>
<dbReference type="OrthoDB" id="415627at2759"/>
<feature type="repeat" description="ANK" evidence="1">
    <location>
        <begin position="548"/>
        <end position="580"/>
    </location>
</feature>
<organism evidence="3 4">
    <name type="scientific">Symbiodinium microadriaticum</name>
    <name type="common">Dinoflagellate</name>
    <name type="synonym">Zooxanthella microadriatica</name>
    <dbReference type="NCBI Taxonomy" id="2951"/>
    <lineage>
        <taxon>Eukaryota</taxon>
        <taxon>Sar</taxon>
        <taxon>Alveolata</taxon>
        <taxon>Dinophyceae</taxon>
        <taxon>Suessiales</taxon>
        <taxon>Symbiodiniaceae</taxon>
        <taxon>Symbiodinium</taxon>
    </lineage>
</organism>
<dbReference type="PROSITE" id="PS50297">
    <property type="entry name" value="ANK_REP_REGION"/>
    <property type="match status" value="7"/>
</dbReference>
<dbReference type="PANTHER" id="PTHR46224">
    <property type="entry name" value="ANKYRIN REPEAT FAMILY PROTEIN"/>
    <property type="match status" value="1"/>
</dbReference>
<dbReference type="PROSITE" id="PS50088">
    <property type="entry name" value="ANK_REPEAT"/>
    <property type="match status" value="8"/>
</dbReference>
<evidence type="ECO:0000256" key="1">
    <source>
        <dbReference type="PROSITE-ProRule" id="PRU00023"/>
    </source>
</evidence>
<feature type="repeat" description="ANK" evidence="1">
    <location>
        <begin position="487"/>
        <end position="515"/>
    </location>
</feature>
<dbReference type="Pfam" id="PF12796">
    <property type="entry name" value="Ank_2"/>
    <property type="match status" value="3"/>
</dbReference>
<dbReference type="CDD" id="cd17039">
    <property type="entry name" value="Ubl_ubiquitin_like"/>
    <property type="match status" value="1"/>
</dbReference>
<dbReference type="EMBL" id="LSRX01000727">
    <property type="protein sequence ID" value="OLP90111.1"/>
    <property type="molecule type" value="Genomic_DNA"/>
</dbReference>
<dbReference type="InterPro" id="IPR051616">
    <property type="entry name" value="Cul2-RING_E3_ligase_SR"/>
</dbReference>
<accession>A0A1Q9D4K0</accession>
<dbReference type="InterPro" id="IPR036770">
    <property type="entry name" value="Ankyrin_rpt-contain_sf"/>
</dbReference>
<dbReference type="Pfam" id="PF13637">
    <property type="entry name" value="Ank_4"/>
    <property type="match status" value="1"/>
</dbReference>
<protein>
    <submittedName>
        <fullName evidence="3">Ankyrin-1</fullName>
    </submittedName>
</protein>
<keyword evidence="1" id="KW-0040">ANK repeat</keyword>
<dbReference type="SUPFAM" id="SSF48403">
    <property type="entry name" value="Ankyrin repeat"/>
    <property type="match status" value="1"/>
</dbReference>
<dbReference type="Gene3D" id="1.25.40.20">
    <property type="entry name" value="Ankyrin repeat-containing domain"/>
    <property type="match status" value="2"/>
</dbReference>
<name>A0A1Q9D4K0_SYMMI</name>
<evidence type="ECO:0000313" key="4">
    <source>
        <dbReference type="Proteomes" id="UP000186817"/>
    </source>
</evidence>
<dbReference type="PANTHER" id="PTHR46224:SF64">
    <property type="entry name" value="IQ MOTIF AND ANKYRIN REPEAT DOMAIN-CONTAINING PROTEIN 1"/>
    <property type="match status" value="1"/>
</dbReference>
<dbReference type="InterPro" id="IPR000626">
    <property type="entry name" value="Ubiquitin-like_dom"/>
</dbReference>
<dbReference type="AlphaFoldDB" id="A0A1Q9D4K0"/>
<feature type="repeat" description="ANK" evidence="1">
    <location>
        <begin position="680"/>
        <end position="712"/>
    </location>
</feature>
<feature type="repeat" description="ANK" evidence="1">
    <location>
        <begin position="713"/>
        <end position="745"/>
    </location>
</feature>
<dbReference type="Proteomes" id="UP000186817">
    <property type="component" value="Unassembled WGS sequence"/>
</dbReference>
<dbReference type="SMART" id="SM00248">
    <property type="entry name" value="ANK"/>
    <property type="match status" value="10"/>
</dbReference>